<evidence type="ECO:0000256" key="1">
    <source>
        <dbReference type="SAM" id="MobiDB-lite"/>
    </source>
</evidence>
<keyword evidence="2" id="KW-0812">Transmembrane</keyword>
<dbReference type="STRING" id="6205.A0A0R3WQI7"/>
<proteinExistence type="predicted"/>
<dbReference type="InterPro" id="IPR000626">
    <property type="entry name" value="Ubiquitin-like_dom"/>
</dbReference>
<dbReference type="SUPFAM" id="SSF52540">
    <property type="entry name" value="P-loop containing nucleoside triphosphate hydrolases"/>
    <property type="match status" value="1"/>
</dbReference>
<dbReference type="CDD" id="cd17057">
    <property type="entry name" value="Ubl_TMUB1_like"/>
    <property type="match status" value="1"/>
</dbReference>
<feature type="region of interest" description="Disordered" evidence="1">
    <location>
        <begin position="94"/>
        <end position="115"/>
    </location>
</feature>
<organism evidence="6">
    <name type="scientific">Hydatigena taeniaeformis</name>
    <name type="common">Feline tapeworm</name>
    <name type="synonym">Taenia taeniaeformis</name>
    <dbReference type="NCBI Taxonomy" id="6205"/>
    <lineage>
        <taxon>Eukaryota</taxon>
        <taxon>Metazoa</taxon>
        <taxon>Spiralia</taxon>
        <taxon>Lophotrochozoa</taxon>
        <taxon>Platyhelminthes</taxon>
        <taxon>Cestoda</taxon>
        <taxon>Eucestoda</taxon>
        <taxon>Cyclophyllidea</taxon>
        <taxon>Taeniidae</taxon>
        <taxon>Hydatigera</taxon>
    </lineage>
</organism>
<feature type="compositionally biased region" description="Polar residues" evidence="1">
    <location>
        <begin position="44"/>
        <end position="58"/>
    </location>
</feature>
<dbReference type="Gene3D" id="3.40.50.300">
    <property type="entry name" value="P-loop containing nucleotide triphosphate hydrolases"/>
    <property type="match status" value="1"/>
</dbReference>
<dbReference type="PROSITE" id="PS50053">
    <property type="entry name" value="UBIQUITIN_2"/>
    <property type="match status" value="1"/>
</dbReference>
<dbReference type="EMBL" id="UYWX01001801">
    <property type="protein sequence ID" value="VDM21743.1"/>
    <property type="molecule type" value="Genomic_DNA"/>
</dbReference>
<dbReference type="Proteomes" id="UP000274429">
    <property type="component" value="Unassembled WGS sequence"/>
</dbReference>
<dbReference type="PANTHER" id="PTHR14557:SF5">
    <property type="entry name" value="UBIQUITIN-LIKE DOMAIN-CONTAINING PROTEIN"/>
    <property type="match status" value="1"/>
</dbReference>
<evidence type="ECO:0000313" key="6">
    <source>
        <dbReference type="WBParaSite" id="TTAC_0000302701-mRNA-1"/>
    </source>
</evidence>
<keyword evidence="2" id="KW-0472">Membrane</keyword>
<dbReference type="OrthoDB" id="161999at2759"/>
<protein>
    <submittedName>
        <fullName evidence="6">Ubiquitin-like domain-containing protein</fullName>
    </submittedName>
</protein>
<reference evidence="4 5" key="2">
    <citation type="submission" date="2018-11" db="EMBL/GenBank/DDBJ databases">
        <authorList>
            <consortium name="Pathogen Informatics"/>
        </authorList>
    </citation>
    <scope>NUCLEOTIDE SEQUENCE [LARGE SCALE GENOMIC DNA]</scope>
</reference>
<name>A0A0R3WQI7_HYDTA</name>
<feature type="transmembrane region" description="Helical" evidence="2">
    <location>
        <begin position="245"/>
        <end position="265"/>
    </location>
</feature>
<feature type="transmembrane region" description="Helical" evidence="2">
    <location>
        <begin position="271"/>
        <end position="292"/>
    </location>
</feature>
<dbReference type="PANTHER" id="PTHR14557">
    <property type="entry name" value="PROTEIN C7ORF21"/>
    <property type="match status" value="1"/>
</dbReference>
<accession>A0A0R3WQI7</accession>
<evidence type="ECO:0000256" key="2">
    <source>
        <dbReference type="SAM" id="Phobius"/>
    </source>
</evidence>
<dbReference type="InterPro" id="IPR027417">
    <property type="entry name" value="P-loop_NTPase"/>
</dbReference>
<evidence type="ECO:0000259" key="3">
    <source>
        <dbReference type="PROSITE" id="PS50053"/>
    </source>
</evidence>
<reference evidence="6" key="1">
    <citation type="submission" date="2017-02" db="UniProtKB">
        <authorList>
            <consortium name="WormBaseParasite"/>
        </authorList>
    </citation>
    <scope>IDENTIFICATION</scope>
</reference>
<dbReference type="AlphaFoldDB" id="A0A0R3WQI7"/>
<feature type="transmembrane region" description="Helical" evidence="2">
    <location>
        <begin position="12"/>
        <end position="33"/>
    </location>
</feature>
<dbReference type="InterPro" id="IPR029071">
    <property type="entry name" value="Ubiquitin-like_domsf"/>
</dbReference>
<dbReference type="WBParaSite" id="TTAC_0000302701-mRNA-1">
    <property type="protein sequence ID" value="TTAC_0000302701-mRNA-1"/>
    <property type="gene ID" value="TTAC_0000302701"/>
</dbReference>
<dbReference type="SUPFAM" id="SSF54236">
    <property type="entry name" value="Ubiquitin-like"/>
    <property type="match status" value="1"/>
</dbReference>
<evidence type="ECO:0000313" key="4">
    <source>
        <dbReference type="EMBL" id="VDM21743.1"/>
    </source>
</evidence>
<dbReference type="GO" id="GO:0036503">
    <property type="term" value="P:ERAD pathway"/>
    <property type="evidence" value="ECO:0007669"/>
    <property type="project" value="InterPro"/>
</dbReference>
<dbReference type="Gene3D" id="3.10.20.90">
    <property type="entry name" value="Phosphatidylinositol 3-kinase Catalytic Subunit, Chain A, domain 1"/>
    <property type="match status" value="1"/>
</dbReference>
<evidence type="ECO:0000313" key="5">
    <source>
        <dbReference type="Proteomes" id="UP000274429"/>
    </source>
</evidence>
<gene>
    <name evidence="4" type="ORF">TTAC_LOCUS3012</name>
</gene>
<feature type="region of interest" description="Disordered" evidence="1">
    <location>
        <begin position="44"/>
        <end position="63"/>
    </location>
</feature>
<sequence length="377" mass="41646">MILPEFIEGVGNEVLICALSLGGILLCVGFRLYSHGFRVLPSPSNAHSQSMNSNSHNVESTEHADSDEVAVAYHTGVLDTDYMESLRDVNHHHETDSLEVGESSQGKTRADNERELREARAQGNIVLRLQYLNDRVRYVHAPPEMPVLLFKRKFFADELERQHKSVRLIFQGRELKPSAAASRDSPSRRRLCDYGVSDNATIHCLISDAPPNSASSSSSTSADRVASPAGSVLRPNFSAPEDLDFGSHAMMPLFAFLLTSVWIFRIAHAEYFSLVSTVALVCLSALFAGAVFSSATVHRRHTAERSSVAAEERKQLPIWSHREELVEIVKKYPNCVIVSSTGSGKTTQLPQFLFEAGLAKSNMIAITQVSCVFCTYF</sequence>
<keyword evidence="2" id="KW-1133">Transmembrane helix</keyword>
<keyword evidence="5" id="KW-1185">Reference proteome</keyword>
<dbReference type="InterPro" id="IPR040352">
    <property type="entry name" value="TMUB1/2"/>
</dbReference>
<feature type="domain" description="Ubiquitin-like" evidence="3">
    <location>
        <begin position="125"/>
        <end position="203"/>
    </location>
</feature>